<proteinExistence type="predicted"/>
<protein>
    <submittedName>
        <fullName evidence="5">Glycosyl transferase family group 2-domain-containing protein</fullName>
    </submittedName>
</protein>
<evidence type="ECO:0000256" key="2">
    <source>
        <dbReference type="SAM" id="Phobius"/>
    </source>
</evidence>
<dbReference type="InterPro" id="IPR057688">
    <property type="entry name" value="DUF7928"/>
</dbReference>
<dbReference type="SUPFAM" id="SSF53448">
    <property type="entry name" value="Nucleotide-diphospho-sugar transferases"/>
    <property type="match status" value="1"/>
</dbReference>
<feature type="domain" description="DUF7928" evidence="4">
    <location>
        <begin position="40"/>
        <end position="195"/>
    </location>
</feature>
<dbReference type="EMBL" id="MU001684">
    <property type="protein sequence ID" value="KAF2456164.1"/>
    <property type="molecule type" value="Genomic_DNA"/>
</dbReference>
<keyword evidence="5" id="KW-0808">Transferase</keyword>
<name>A0A6A6NXB7_9PEZI</name>
<keyword evidence="6" id="KW-1185">Reference proteome</keyword>
<dbReference type="AlphaFoldDB" id="A0A6A6NXB7"/>
<reference evidence="5" key="1">
    <citation type="journal article" date="2020" name="Stud. Mycol.">
        <title>101 Dothideomycetes genomes: a test case for predicting lifestyles and emergence of pathogens.</title>
        <authorList>
            <person name="Haridas S."/>
            <person name="Albert R."/>
            <person name="Binder M."/>
            <person name="Bloem J."/>
            <person name="Labutti K."/>
            <person name="Salamov A."/>
            <person name="Andreopoulos B."/>
            <person name="Baker S."/>
            <person name="Barry K."/>
            <person name="Bills G."/>
            <person name="Bluhm B."/>
            <person name="Cannon C."/>
            <person name="Castanera R."/>
            <person name="Culley D."/>
            <person name="Daum C."/>
            <person name="Ezra D."/>
            <person name="Gonzalez J."/>
            <person name="Henrissat B."/>
            <person name="Kuo A."/>
            <person name="Liang C."/>
            <person name="Lipzen A."/>
            <person name="Lutzoni F."/>
            <person name="Magnuson J."/>
            <person name="Mondo S."/>
            <person name="Nolan M."/>
            <person name="Ohm R."/>
            <person name="Pangilinan J."/>
            <person name="Park H.-J."/>
            <person name="Ramirez L."/>
            <person name="Alfaro M."/>
            <person name="Sun H."/>
            <person name="Tritt A."/>
            <person name="Yoshinaga Y."/>
            <person name="Zwiers L.-H."/>
            <person name="Turgeon B."/>
            <person name="Goodwin S."/>
            <person name="Spatafora J."/>
            <person name="Crous P."/>
            <person name="Grigoriev I."/>
        </authorList>
    </citation>
    <scope>NUCLEOTIDE SEQUENCE</scope>
    <source>
        <strain evidence="5">ATCC 16933</strain>
    </source>
</reference>
<feature type="transmembrane region" description="Helical" evidence="2">
    <location>
        <begin position="742"/>
        <end position="763"/>
    </location>
</feature>
<feature type="transmembrane region" description="Helical" evidence="2">
    <location>
        <begin position="710"/>
        <end position="730"/>
    </location>
</feature>
<evidence type="ECO:0000256" key="1">
    <source>
        <dbReference type="SAM" id="MobiDB-lite"/>
    </source>
</evidence>
<sequence length="894" mass="99622">MPPSLVPDSRRNSARSLAPPPSIRGRSARQTVMTFTEDSKYGVILEHLFNKTTASNWIPSPPIPRDVCAGTFIRKGDGSFMSEPAAPYPELLAAVEQINPEVLLTMSTHMTGAVFDALQPGDRTLILADGSQIQVFETMAHIATSTSLRKFQYAAFVRKEKVLLVWHDDIQRVFPHAIEMEQKLLASIWGGDDLPFESGFRSGFRSNISSAMASTVDLNGQNSTVPPSPTTLGPAVSPEDSGDEAEKVIASNESLGRPLVFTSAILVGLAVLLVFCALGLAARSLVFQSVVDGQWMRMALLAAQPFIAMLGLFFAIICVTLIFELVGPITSIKQNSRYYSAIKPDLARARSLGFTPPPITIQMPVYTEGLQAVIIPTVKSLKKAISYYESHGGRATIFINDDGMAYRSPEENEERIKFYRDNNIGWVARPKNNDPETGYVRRGKFKKASNMNFALNISNRVEDALQAMVDARYEKDEGITEEEEAALYQAALKKVLDEEPRARAGGNVRMGEYILIVDSDTEVPEDCLLYGAGEMFLSPEVAIVQHSTGVMQVQWDYFENAIAYFTNVVYTAIRFSVGNGEVAPFVGHNAFLRWQAVQSVGNVQEDGFALYWSESSVSEDFDIALRLQIGGNTVRMASYHNDEFKEGVSLTIGDELNRWEKYAYGCNELVFNPIHTWLWKGPFTKLFRTFVAADIQLSSKISVIGYISSYYAIAAAVPLGLLNYLLIGWFNGDLDQSYIESWQIWTGLVFVFNLVANVALAVLRYRIGDKPFLPSLLENFKWVLVFVIFFSGLSFHLNLAILAHMFSINMSWGATNKEKNDSNFFREMPMIWNRFKWMFLFMIALIGMMVYLGIFAPRGWDISGVTTCLPLAIMIGGHVLLPFALNPALMVFNY</sequence>
<dbReference type="GO" id="GO:0016740">
    <property type="term" value="F:transferase activity"/>
    <property type="evidence" value="ECO:0007669"/>
    <property type="project" value="UniProtKB-KW"/>
</dbReference>
<dbReference type="OrthoDB" id="38531at2759"/>
<evidence type="ECO:0000259" key="3">
    <source>
        <dbReference type="Pfam" id="PF13632"/>
    </source>
</evidence>
<feature type="transmembrane region" description="Helical" evidence="2">
    <location>
        <begin position="783"/>
        <end position="806"/>
    </location>
</feature>
<organism evidence="5 6">
    <name type="scientific">Lineolata rhizophorae</name>
    <dbReference type="NCBI Taxonomy" id="578093"/>
    <lineage>
        <taxon>Eukaryota</taxon>
        <taxon>Fungi</taxon>
        <taxon>Dikarya</taxon>
        <taxon>Ascomycota</taxon>
        <taxon>Pezizomycotina</taxon>
        <taxon>Dothideomycetes</taxon>
        <taxon>Dothideomycetes incertae sedis</taxon>
        <taxon>Lineolatales</taxon>
        <taxon>Lineolataceae</taxon>
        <taxon>Lineolata</taxon>
    </lineage>
</organism>
<keyword evidence="2" id="KW-1133">Transmembrane helix</keyword>
<evidence type="ECO:0000259" key="4">
    <source>
        <dbReference type="Pfam" id="PF25550"/>
    </source>
</evidence>
<feature type="transmembrane region" description="Helical" evidence="2">
    <location>
        <begin position="837"/>
        <end position="856"/>
    </location>
</feature>
<dbReference type="Gene3D" id="3.90.550.10">
    <property type="entry name" value="Spore Coat Polysaccharide Biosynthesis Protein SpsA, Chain A"/>
    <property type="match status" value="1"/>
</dbReference>
<dbReference type="Proteomes" id="UP000799766">
    <property type="component" value="Unassembled WGS sequence"/>
</dbReference>
<dbReference type="PANTHER" id="PTHR35408:SF2">
    <property type="entry name" value="GLYCOSYLTRANSFERASE 2-LIKE DOMAIN-CONTAINING PROTEIN"/>
    <property type="match status" value="1"/>
</dbReference>
<feature type="region of interest" description="Disordered" evidence="1">
    <location>
        <begin position="219"/>
        <end position="241"/>
    </location>
</feature>
<dbReference type="Pfam" id="PF13632">
    <property type="entry name" value="Glyco_trans_2_3"/>
    <property type="match status" value="1"/>
</dbReference>
<feature type="region of interest" description="Disordered" evidence="1">
    <location>
        <begin position="1"/>
        <end position="28"/>
    </location>
</feature>
<keyword evidence="2" id="KW-0472">Membrane</keyword>
<dbReference type="InterPro" id="IPR001173">
    <property type="entry name" value="Glyco_trans_2-like"/>
</dbReference>
<accession>A0A6A6NXB7</accession>
<feature type="transmembrane region" description="Helical" evidence="2">
    <location>
        <begin position="306"/>
        <end position="327"/>
    </location>
</feature>
<dbReference type="InterPro" id="IPR029044">
    <property type="entry name" value="Nucleotide-diphossugar_trans"/>
</dbReference>
<keyword evidence="2" id="KW-0812">Transmembrane</keyword>
<dbReference type="PANTHER" id="PTHR35408">
    <property type="entry name" value="CHROMOSOME 15, WHOLE GENOME SHOTGUN SEQUENCE"/>
    <property type="match status" value="1"/>
</dbReference>
<feature type="transmembrane region" description="Helical" evidence="2">
    <location>
        <begin position="868"/>
        <end position="892"/>
    </location>
</feature>
<feature type="transmembrane region" description="Helical" evidence="2">
    <location>
        <begin position="259"/>
        <end position="286"/>
    </location>
</feature>
<evidence type="ECO:0000313" key="5">
    <source>
        <dbReference type="EMBL" id="KAF2456164.1"/>
    </source>
</evidence>
<gene>
    <name evidence="5" type="ORF">BDY21DRAFT_57164</name>
</gene>
<dbReference type="Pfam" id="PF25550">
    <property type="entry name" value="DUF7928"/>
    <property type="match status" value="1"/>
</dbReference>
<evidence type="ECO:0000313" key="6">
    <source>
        <dbReference type="Proteomes" id="UP000799766"/>
    </source>
</evidence>
<feature type="domain" description="Glycosyltransferase 2-like" evidence="3">
    <location>
        <begin position="513"/>
        <end position="722"/>
    </location>
</feature>